<dbReference type="Gene3D" id="3.40.720.10">
    <property type="entry name" value="Alkaline Phosphatase, subunit A"/>
    <property type="match status" value="1"/>
</dbReference>
<evidence type="ECO:0000256" key="1">
    <source>
        <dbReference type="SAM" id="Phobius"/>
    </source>
</evidence>
<dbReference type="InterPro" id="IPR000917">
    <property type="entry name" value="Sulfatase_N"/>
</dbReference>
<reference evidence="3 4" key="1">
    <citation type="submission" date="2019-08" db="EMBL/GenBank/DDBJ databases">
        <title>Genomes of Antarctic Bizionia species.</title>
        <authorList>
            <person name="Bowman J.P."/>
        </authorList>
    </citation>
    <scope>NUCLEOTIDE SEQUENCE [LARGE SCALE GENOMIC DNA]</scope>
    <source>
        <strain evidence="3 4">IC164</strain>
    </source>
</reference>
<feature type="transmembrane region" description="Helical" evidence="1">
    <location>
        <begin position="13"/>
        <end position="34"/>
    </location>
</feature>
<gene>
    <name evidence="3" type="ORF">ES677_05790</name>
</gene>
<sequence>MLLLLTFFSGIKLIFYAAFEVKITASSLFVLFETNKNEALEFLSSYINGTLISISIFILLFVPVLVFCIILFLKNKTVALFKIEYQSILFKGLVVFSILASVYFLKRSFKEHSLIFTISKSLEEYNQAKINVLTDLAQPLNSNITILQQDLVPKIGVVIIGEATSRWHMQLYGYNRKINPLLSEIKEELFVFEDAISPHVMTIRSFEKDLTLHSFETPQHNANFSVVQLANSAGFNTHWISNQEPVGFTESIPTIIGSAAKQTSFLATNSYNYSI</sequence>
<dbReference type="PANTHER" id="PTHR30443:SF0">
    <property type="entry name" value="PHOSPHOETHANOLAMINE TRANSFERASE EPTA"/>
    <property type="match status" value="1"/>
</dbReference>
<feature type="domain" description="Sulfatase N-terminal" evidence="2">
    <location>
        <begin position="157"/>
        <end position="250"/>
    </location>
</feature>
<feature type="transmembrane region" description="Helical" evidence="1">
    <location>
        <begin position="46"/>
        <end position="73"/>
    </location>
</feature>
<protein>
    <submittedName>
        <fullName evidence="3">Sulfatase-like hydrolase/transferase</fullName>
    </submittedName>
</protein>
<keyword evidence="1" id="KW-0812">Transmembrane</keyword>
<evidence type="ECO:0000259" key="2">
    <source>
        <dbReference type="Pfam" id="PF00884"/>
    </source>
</evidence>
<keyword evidence="1" id="KW-0472">Membrane</keyword>
<organism evidence="3 4">
    <name type="scientific">Bizionia gelidisalsuginis</name>
    <dbReference type="NCBI Taxonomy" id="291188"/>
    <lineage>
        <taxon>Bacteria</taxon>
        <taxon>Pseudomonadati</taxon>
        <taxon>Bacteroidota</taxon>
        <taxon>Flavobacteriia</taxon>
        <taxon>Flavobacteriales</taxon>
        <taxon>Flavobacteriaceae</taxon>
        <taxon>Bizionia</taxon>
    </lineage>
</organism>
<keyword evidence="1" id="KW-1133">Transmembrane helix</keyword>
<feature type="transmembrane region" description="Helical" evidence="1">
    <location>
        <begin position="85"/>
        <end position="105"/>
    </location>
</feature>
<dbReference type="Proteomes" id="UP000323621">
    <property type="component" value="Unassembled WGS sequence"/>
</dbReference>
<comment type="caution">
    <text evidence="3">The sequence shown here is derived from an EMBL/GenBank/DDBJ whole genome shotgun (WGS) entry which is preliminary data.</text>
</comment>
<dbReference type="EMBL" id="VSKN01000005">
    <property type="protein sequence ID" value="TYC14891.1"/>
    <property type="molecule type" value="Genomic_DNA"/>
</dbReference>
<dbReference type="RefSeq" id="WP_148380713.1">
    <property type="nucleotide sequence ID" value="NZ_VSKN01000005.1"/>
</dbReference>
<dbReference type="InterPro" id="IPR017850">
    <property type="entry name" value="Alkaline_phosphatase_core_sf"/>
</dbReference>
<proteinExistence type="predicted"/>
<dbReference type="InterPro" id="IPR040423">
    <property type="entry name" value="PEA_transferase"/>
</dbReference>
<dbReference type="PANTHER" id="PTHR30443">
    <property type="entry name" value="INNER MEMBRANE PROTEIN"/>
    <property type="match status" value="1"/>
</dbReference>
<evidence type="ECO:0000313" key="4">
    <source>
        <dbReference type="Proteomes" id="UP000323621"/>
    </source>
</evidence>
<accession>A0ABY3MC38</accession>
<keyword evidence="4" id="KW-1185">Reference proteome</keyword>
<name>A0ABY3MC38_9FLAO</name>
<evidence type="ECO:0000313" key="3">
    <source>
        <dbReference type="EMBL" id="TYC14891.1"/>
    </source>
</evidence>
<dbReference type="Pfam" id="PF00884">
    <property type="entry name" value="Sulfatase"/>
    <property type="match status" value="1"/>
</dbReference>